<dbReference type="SMART" id="SM00382">
    <property type="entry name" value="AAA"/>
    <property type="match status" value="2"/>
</dbReference>
<feature type="region of interest" description="Disordered" evidence="1">
    <location>
        <begin position="446"/>
        <end position="466"/>
    </location>
</feature>
<feature type="compositionally biased region" description="Basic residues" evidence="1">
    <location>
        <begin position="451"/>
        <end position="466"/>
    </location>
</feature>
<dbReference type="InterPro" id="IPR027417">
    <property type="entry name" value="P-loop_NTPase"/>
</dbReference>
<feature type="compositionally biased region" description="Low complexity" evidence="1">
    <location>
        <begin position="10"/>
        <end position="25"/>
    </location>
</feature>
<dbReference type="InterPro" id="IPR003593">
    <property type="entry name" value="AAA+_ATPase"/>
</dbReference>
<dbReference type="GO" id="GO:0006260">
    <property type="term" value="P:DNA replication"/>
    <property type="evidence" value="ECO:0007669"/>
    <property type="project" value="TreeGrafter"/>
</dbReference>
<dbReference type="GO" id="GO:0005524">
    <property type="term" value="F:ATP binding"/>
    <property type="evidence" value="ECO:0007669"/>
    <property type="project" value="InterPro"/>
</dbReference>
<sequence>MQHIKDILKKTATNTSKANTASTSSDKPGDTAMPECPFCRGARFVYPRTPEGKPDYSTTVPCRCVDATVDLEKQRRLIDYSRLGMLRSLTFDNLLPEGRHGSPQHRVAFKQAYEAALTFSEDPRGFLVLTGPSGSGKTHLAAAITNRRIELGHTVLYRSTPDLLDDLKASFAASAENPFPEVFEQVKNVPLLVLDDLGIQSETPWAREKLDQLITYRFNHEMPTVLATSLPVEALDERLRTRLLDPRLAKVFRLAGQGSADTDWPEGLALQRSMNFLSFDRERLNLPPEDRDNLSRAFQVASDFARAPEGWLILQGVTGCGKTHLASAIINYRYQAGLSALFVVVPEFLDHLRSAFSPEAKVSYDELFDRVKTTPFLVLDDFGEQATTPWAQEKLYQVISYRYNARLPTVVTTRASLEQIEPAISSRFFDHQFSMVFNVTAPDYRGDASHAKTRRPAPRSPRTFKK</sequence>
<dbReference type="OrthoDB" id="9776217at2"/>
<feature type="region of interest" description="Disordered" evidence="1">
    <location>
        <begin position="1"/>
        <end position="32"/>
    </location>
</feature>
<organism evidence="3 4">
    <name type="scientific">Dehalogenimonas etheniformans</name>
    <dbReference type="NCBI Taxonomy" id="1536648"/>
    <lineage>
        <taxon>Bacteria</taxon>
        <taxon>Bacillati</taxon>
        <taxon>Chloroflexota</taxon>
        <taxon>Dehalococcoidia</taxon>
        <taxon>Dehalococcoidales</taxon>
        <taxon>Dehalococcoidaceae</taxon>
        <taxon>Dehalogenimonas</taxon>
    </lineage>
</organism>
<proteinExistence type="predicted"/>
<keyword evidence="4" id="KW-1185">Reference proteome</keyword>
<evidence type="ECO:0000313" key="3">
    <source>
        <dbReference type="EMBL" id="PPD57758.1"/>
    </source>
</evidence>
<evidence type="ECO:0000256" key="1">
    <source>
        <dbReference type="SAM" id="MobiDB-lite"/>
    </source>
</evidence>
<dbReference type="PANTHER" id="PTHR30050:SF4">
    <property type="entry name" value="ATP-BINDING PROTEIN RV3427C IN INSERTION SEQUENCE-RELATED"/>
    <property type="match status" value="1"/>
</dbReference>
<dbReference type="InterPro" id="IPR002611">
    <property type="entry name" value="IstB_ATP-bd"/>
</dbReference>
<dbReference type="Pfam" id="PF01695">
    <property type="entry name" value="IstB_IS21"/>
    <property type="match status" value="2"/>
</dbReference>
<dbReference type="EMBL" id="JQAN02000011">
    <property type="protein sequence ID" value="PPD57758.1"/>
    <property type="molecule type" value="Genomic_DNA"/>
</dbReference>
<dbReference type="RefSeq" id="WP_102330769.1">
    <property type="nucleotide sequence ID" value="NZ_CP058566.2"/>
</dbReference>
<dbReference type="AlphaFoldDB" id="A0A2P5P627"/>
<dbReference type="PANTHER" id="PTHR30050">
    <property type="entry name" value="CHROMOSOMAL REPLICATION INITIATOR PROTEIN DNAA"/>
    <property type="match status" value="1"/>
</dbReference>
<dbReference type="Gene3D" id="3.40.50.300">
    <property type="entry name" value="P-loop containing nucleotide triphosphate hydrolases"/>
    <property type="match status" value="2"/>
</dbReference>
<dbReference type="SUPFAM" id="SSF52540">
    <property type="entry name" value="P-loop containing nucleoside triphosphate hydrolases"/>
    <property type="match status" value="2"/>
</dbReference>
<name>A0A2P5P627_9CHLR</name>
<protein>
    <submittedName>
        <fullName evidence="3">DNA replication protein DnaC</fullName>
    </submittedName>
</protein>
<feature type="domain" description="AAA+ ATPase" evidence="2">
    <location>
        <begin position="123"/>
        <end position="259"/>
    </location>
</feature>
<dbReference type="Proteomes" id="UP000235653">
    <property type="component" value="Unassembled WGS sequence"/>
</dbReference>
<evidence type="ECO:0000259" key="2">
    <source>
        <dbReference type="SMART" id="SM00382"/>
    </source>
</evidence>
<feature type="domain" description="AAA+ ATPase" evidence="2">
    <location>
        <begin position="308"/>
        <end position="440"/>
    </location>
</feature>
<comment type="caution">
    <text evidence="3">The sequence shown here is derived from an EMBL/GenBank/DDBJ whole genome shotgun (WGS) entry which is preliminary data.</text>
</comment>
<accession>A0A2P5P627</accession>
<dbReference type="CDD" id="cd00009">
    <property type="entry name" value="AAA"/>
    <property type="match status" value="2"/>
</dbReference>
<evidence type="ECO:0000313" key="4">
    <source>
        <dbReference type="Proteomes" id="UP000235653"/>
    </source>
</evidence>
<gene>
    <name evidence="3" type="ORF">JP09_008465</name>
</gene>
<reference evidence="3 4" key="1">
    <citation type="journal article" date="2017" name="ISME J.">
        <title>Grape pomace compost harbors organohalide-respiring Dehalogenimonas species with novel reductive dehalogenase genes.</title>
        <authorList>
            <person name="Yang Y."/>
            <person name="Higgins S.A."/>
            <person name="Yan J."/>
            <person name="Simsir B."/>
            <person name="Chourey K."/>
            <person name="Iyer R."/>
            <person name="Hettich R.L."/>
            <person name="Baldwin B."/>
            <person name="Ogles D.M."/>
            <person name="Loffler F.E."/>
        </authorList>
    </citation>
    <scope>NUCLEOTIDE SEQUENCE [LARGE SCALE GENOMIC DNA]</scope>
    <source>
        <strain evidence="3 4">GP</strain>
    </source>
</reference>